<dbReference type="PANTHER" id="PTHR11092">
    <property type="entry name" value="SUGAR NUCLEOTIDE EPIMERASE RELATED"/>
    <property type="match status" value="1"/>
</dbReference>
<comment type="similarity">
    <text evidence="1">Belongs to the NAD(P)-dependent epimerase/dehydratase family. SDR39U1 subfamily.</text>
</comment>
<feature type="domain" description="DUF1731" evidence="3">
    <location>
        <begin position="253"/>
        <end position="299"/>
    </location>
</feature>
<name>A0A4R0NNS9_9SPHI</name>
<dbReference type="Proteomes" id="UP000293347">
    <property type="component" value="Unassembled WGS sequence"/>
</dbReference>
<accession>A0A4R0NNS9</accession>
<dbReference type="Pfam" id="PF08338">
    <property type="entry name" value="DUF1731"/>
    <property type="match status" value="1"/>
</dbReference>
<comment type="caution">
    <text evidence="4">The sequence shown here is derived from an EMBL/GenBank/DDBJ whole genome shotgun (WGS) entry which is preliminary data.</text>
</comment>
<dbReference type="RefSeq" id="WP_131592220.1">
    <property type="nucleotide sequence ID" value="NZ_SJSL01000001.1"/>
</dbReference>
<proteinExistence type="inferred from homology"/>
<evidence type="ECO:0000313" key="5">
    <source>
        <dbReference type="Proteomes" id="UP000293347"/>
    </source>
</evidence>
<keyword evidence="5" id="KW-1185">Reference proteome</keyword>
<dbReference type="Gene3D" id="3.40.50.720">
    <property type="entry name" value="NAD(P)-binding Rossmann-like Domain"/>
    <property type="match status" value="1"/>
</dbReference>
<dbReference type="OrthoDB" id="9801773at2"/>
<organism evidence="4 5">
    <name type="scientific">Pedobacter psychroterrae</name>
    <dbReference type="NCBI Taxonomy" id="2530453"/>
    <lineage>
        <taxon>Bacteria</taxon>
        <taxon>Pseudomonadati</taxon>
        <taxon>Bacteroidota</taxon>
        <taxon>Sphingobacteriia</taxon>
        <taxon>Sphingobacteriales</taxon>
        <taxon>Sphingobacteriaceae</taxon>
        <taxon>Pedobacter</taxon>
    </lineage>
</organism>
<protein>
    <submittedName>
        <fullName evidence="4">TIGR01777 family protein</fullName>
    </submittedName>
</protein>
<dbReference type="SUPFAM" id="SSF51735">
    <property type="entry name" value="NAD(P)-binding Rossmann-fold domains"/>
    <property type="match status" value="1"/>
</dbReference>
<dbReference type="NCBIfam" id="TIGR01777">
    <property type="entry name" value="yfcH"/>
    <property type="match status" value="1"/>
</dbReference>
<dbReference type="InterPro" id="IPR010099">
    <property type="entry name" value="SDR39U1"/>
</dbReference>
<gene>
    <name evidence="4" type="ORF">EZ437_00810</name>
</gene>
<evidence type="ECO:0000259" key="2">
    <source>
        <dbReference type="Pfam" id="PF01370"/>
    </source>
</evidence>
<evidence type="ECO:0000313" key="4">
    <source>
        <dbReference type="EMBL" id="TCD02561.1"/>
    </source>
</evidence>
<evidence type="ECO:0000256" key="1">
    <source>
        <dbReference type="ARBA" id="ARBA00009353"/>
    </source>
</evidence>
<dbReference type="InterPro" id="IPR001509">
    <property type="entry name" value="Epimerase_deHydtase"/>
</dbReference>
<reference evidence="4 5" key="1">
    <citation type="submission" date="2019-02" db="EMBL/GenBank/DDBJ databases">
        <title>Pedobacter sp. RP-1-14 sp. nov., isolated from Arctic soil.</title>
        <authorList>
            <person name="Dahal R.H."/>
        </authorList>
    </citation>
    <scope>NUCLEOTIDE SEQUENCE [LARGE SCALE GENOMIC DNA]</scope>
    <source>
        <strain evidence="4 5">RP-1-14</strain>
    </source>
</reference>
<sequence length="302" mass="33073">MKKHILITGATGTVGKKLISELHASGHTISILSRKPSAIKNAKVYVWDVYKQQIDLNCLTGVDTVIHLAGENIAEKKWTKERKQQIIESRTFSTALLYKAIKETNAPVKTFISASAVGFYGSRGDEILTEDASSGTGFMATCCKLWEDAVDEGTSLGLRIVKFRIGVILAKGEGALASLEKPIRFFAGAALGSGTQWMPWVHIDDITAMFKNAVENSAFNSTYNACAPFPVTNATLTKVVAKQLHRPVWPFNVPEKVLEMILGKMSAVVLNSTNTSAQKILDTGFEFKFTHLEDALADIYQK</sequence>
<dbReference type="InterPro" id="IPR013549">
    <property type="entry name" value="DUF1731"/>
</dbReference>
<dbReference type="AlphaFoldDB" id="A0A4R0NNS9"/>
<feature type="domain" description="NAD-dependent epimerase/dehydratase" evidence="2">
    <location>
        <begin position="5"/>
        <end position="132"/>
    </location>
</feature>
<dbReference type="EMBL" id="SJSL01000001">
    <property type="protein sequence ID" value="TCD02561.1"/>
    <property type="molecule type" value="Genomic_DNA"/>
</dbReference>
<dbReference type="Pfam" id="PF01370">
    <property type="entry name" value="Epimerase"/>
    <property type="match status" value="1"/>
</dbReference>
<evidence type="ECO:0000259" key="3">
    <source>
        <dbReference type="Pfam" id="PF08338"/>
    </source>
</evidence>
<dbReference type="PANTHER" id="PTHR11092:SF0">
    <property type="entry name" value="EPIMERASE FAMILY PROTEIN SDR39U1"/>
    <property type="match status" value="1"/>
</dbReference>
<dbReference type="InterPro" id="IPR036291">
    <property type="entry name" value="NAD(P)-bd_dom_sf"/>
</dbReference>